<sequence length="666" mass="73888">MGRLCQFQAEKGLFQWKIPEGNVGSYSSLHLSSLQAVPKGCGTTTKDLSPHSLEILSDGRAKSSATVIPRNRWVFPFHLTSGSNDPSPQDFRRQSFYHANPTIFPFDLSQAYRGTLGSSRWSSALRPGPVHMKTTGSQRQIKAMGELQVPTIPLDSAEAMKQSQRLGRARFRSRGAAGAVEPQPTKDTGALARATIHPGGSISTHVEQPVQLGRARFRQASNRPAGTITSQSTADTIAMGVDTLHPGVSINTDLEREPGRARLRTTSAGPAGVPTPQTEELISPLSLYEFHPGFSATIDVKQTGRLGRGRVRGAPHTPGLSSLHKITDKSNPNLINSHPAVFLTTQLQQPRHPESDGFRASDGIAYRAGDFSLQSPADTIISPSTRIHAGSLANTHQEPSVSLTMLRDPVRLKFNHEIFASPLLTAKTEDNTKKIESLMDKLAVGELVMNEGIFLDEHVRFQHHPKALTSDELTPHQRKSFLNEERNRSLQTGVNILLKHKQLWLQHWSKRSEFKFASHYQKIELLGDSRVGEMVITYLFYVEMISTIVPSPVEEHTIGWQQEEAFKLLENIFRRGPPRLTAIDPILQDKGIKVQNSLKTGGTVHFFSALWTLLELWLENYRPELMERCHKRHRIMKNCAVLKSSSTQSSATPFKISAEGLGFDTC</sequence>
<gene>
    <name evidence="1" type="ORF">PSHT_06364</name>
</gene>
<dbReference type="VEuPathDB" id="FungiDB:PSHT_06364"/>
<name>A0A2S4W6V5_9BASI</name>
<dbReference type="AlphaFoldDB" id="A0A2S4W6V5"/>
<evidence type="ECO:0000313" key="1">
    <source>
        <dbReference type="EMBL" id="POW17515.1"/>
    </source>
</evidence>
<accession>A0A2S4W6V5</accession>
<dbReference type="OrthoDB" id="10655080at2759"/>
<evidence type="ECO:0000313" key="2">
    <source>
        <dbReference type="Proteomes" id="UP000238274"/>
    </source>
</evidence>
<reference evidence="2" key="3">
    <citation type="journal article" date="2018" name="Mol. Plant Microbe Interact.">
        <title>Genome sequence resources for the wheat stripe rust pathogen (Puccinia striiformis f. sp. tritici) and the barley stripe rust pathogen (Puccinia striiformis f. sp. hordei).</title>
        <authorList>
            <person name="Xia C."/>
            <person name="Wang M."/>
            <person name="Yin C."/>
            <person name="Cornejo O.E."/>
            <person name="Hulbert S.H."/>
            <person name="Chen X."/>
        </authorList>
    </citation>
    <scope>NUCLEOTIDE SEQUENCE [LARGE SCALE GENOMIC DNA]</scope>
    <source>
        <strain evidence="2">93TX-2</strain>
    </source>
</reference>
<reference evidence="1 2" key="1">
    <citation type="submission" date="2017-12" db="EMBL/GenBank/DDBJ databases">
        <title>Gene loss provides genomic basis for host adaptation in cereal stripe rust fungi.</title>
        <authorList>
            <person name="Xia C."/>
        </authorList>
    </citation>
    <scope>NUCLEOTIDE SEQUENCE [LARGE SCALE GENOMIC DNA]</scope>
    <source>
        <strain evidence="1 2">93TX-2</strain>
    </source>
</reference>
<reference evidence="2" key="2">
    <citation type="journal article" date="2018" name="BMC Genomics">
        <title>Genomic insights into host adaptation between the wheat stripe rust pathogen (Puccinia striiformis f. sp. tritici) and the barley stripe rust pathogen (Puccinia striiformis f. sp. hordei).</title>
        <authorList>
            <person name="Xia C."/>
            <person name="Wang M."/>
            <person name="Yin C."/>
            <person name="Cornejo O.E."/>
            <person name="Hulbert S.H."/>
            <person name="Chen X."/>
        </authorList>
    </citation>
    <scope>NUCLEOTIDE SEQUENCE [LARGE SCALE GENOMIC DNA]</scope>
    <source>
        <strain evidence="2">93TX-2</strain>
    </source>
</reference>
<protein>
    <recommendedName>
        <fullName evidence="3">RNase III domain-containing protein</fullName>
    </recommendedName>
</protein>
<dbReference type="Proteomes" id="UP000238274">
    <property type="component" value="Unassembled WGS sequence"/>
</dbReference>
<keyword evidence="2" id="KW-1185">Reference proteome</keyword>
<comment type="caution">
    <text evidence="1">The sequence shown here is derived from an EMBL/GenBank/DDBJ whole genome shotgun (WGS) entry which is preliminary data.</text>
</comment>
<dbReference type="EMBL" id="PKSM01000074">
    <property type="protein sequence ID" value="POW17515.1"/>
    <property type="molecule type" value="Genomic_DNA"/>
</dbReference>
<organism evidence="1 2">
    <name type="scientific">Puccinia striiformis</name>
    <dbReference type="NCBI Taxonomy" id="27350"/>
    <lineage>
        <taxon>Eukaryota</taxon>
        <taxon>Fungi</taxon>
        <taxon>Dikarya</taxon>
        <taxon>Basidiomycota</taxon>
        <taxon>Pucciniomycotina</taxon>
        <taxon>Pucciniomycetes</taxon>
        <taxon>Pucciniales</taxon>
        <taxon>Pucciniaceae</taxon>
        <taxon>Puccinia</taxon>
    </lineage>
</organism>
<proteinExistence type="predicted"/>
<evidence type="ECO:0008006" key="3">
    <source>
        <dbReference type="Google" id="ProtNLM"/>
    </source>
</evidence>